<comment type="similarity">
    <text evidence="8">Belongs to the TonB-dependent receptor family.</text>
</comment>
<protein>
    <submittedName>
        <fullName evidence="11">SusC/RagA family TonB-linked outer membrane protein</fullName>
    </submittedName>
</protein>
<evidence type="ECO:0000259" key="10">
    <source>
        <dbReference type="Pfam" id="PF07715"/>
    </source>
</evidence>
<name>A0ABV8JU69_9FLAO</name>
<keyword evidence="12" id="KW-1185">Reference proteome</keyword>
<comment type="subcellular location">
    <subcellularLocation>
        <location evidence="1 8">Cell outer membrane</location>
        <topology evidence="1 8">Multi-pass membrane protein</topology>
    </subcellularLocation>
</comment>
<comment type="caution">
    <text evidence="11">The sequence shown here is derived from an EMBL/GenBank/DDBJ whole genome shotgun (WGS) entry which is preliminary data.</text>
</comment>
<dbReference type="InterPro" id="IPR012910">
    <property type="entry name" value="Plug_dom"/>
</dbReference>
<evidence type="ECO:0000256" key="3">
    <source>
        <dbReference type="ARBA" id="ARBA00022452"/>
    </source>
</evidence>
<dbReference type="Gene3D" id="2.40.170.20">
    <property type="entry name" value="TonB-dependent receptor, beta-barrel domain"/>
    <property type="match status" value="1"/>
</dbReference>
<keyword evidence="3 8" id="KW-1134">Transmembrane beta strand</keyword>
<evidence type="ECO:0000313" key="11">
    <source>
        <dbReference type="EMBL" id="MFC4097706.1"/>
    </source>
</evidence>
<keyword evidence="5 9" id="KW-0732">Signal</keyword>
<dbReference type="InterPro" id="IPR023997">
    <property type="entry name" value="TonB-dep_OMP_SusC/RagA_CS"/>
</dbReference>
<dbReference type="Proteomes" id="UP001595814">
    <property type="component" value="Unassembled WGS sequence"/>
</dbReference>
<keyword evidence="4 8" id="KW-0812">Transmembrane</keyword>
<dbReference type="PANTHER" id="PTHR30069">
    <property type="entry name" value="TONB-DEPENDENT OUTER MEMBRANE RECEPTOR"/>
    <property type="match status" value="1"/>
</dbReference>
<gene>
    <name evidence="11" type="ORF">ACFOUT_17605</name>
</gene>
<evidence type="ECO:0000256" key="4">
    <source>
        <dbReference type="ARBA" id="ARBA00022692"/>
    </source>
</evidence>
<dbReference type="InterPro" id="IPR036942">
    <property type="entry name" value="Beta-barrel_TonB_sf"/>
</dbReference>
<organism evidence="11 12">
    <name type="scientific">Euzebyella saccharophila</name>
    <dbReference type="NCBI Taxonomy" id="679664"/>
    <lineage>
        <taxon>Bacteria</taxon>
        <taxon>Pseudomonadati</taxon>
        <taxon>Bacteroidota</taxon>
        <taxon>Flavobacteriia</taxon>
        <taxon>Flavobacteriales</taxon>
        <taxon>Flavobacteriaceae</taxon>
        <taxon>Euzebyella</taxon>
    </lineage>
</organism>
<dbReference type="PANTHER" id="PTHR30069:SF29">
    <property type="entry name" value="HEMOGLOBIN AND HEMOGLOBIN-HAPTOGLOBIN-BINDING PROTEIN 1-RELATED"/>
    <property type="match status" value="1"/>
</dbReference>
<dbReference type="Pfam" id="PF13715">
    <property type="entry name" value="CarbopepD_reg_2"/>
    <property type="match status" value="1"/>
</dbReference>
<evidence type="ECO:0000256" key="1">
    <source>
        <dbReference type="ARBA" id="ARBA00004571"/>
    </source>
</evidence>
<accession>A0ABV8JU69</accession>
<dbReference type="EMBL" id="JBHSAW010000024">
    <property type="protein sequence ID" value="MFC4097706.1"/>
    <property type="molecule type" value="Genomic_DNA"/>
</dbReference>
<dbReference type="Gene3D" id="2.170.130.10">
    <property type="entry name" value="TonB-dependent receptor, plug domain"/>
    <property type="match status" value="1"/>
</dbReference>
<sequence length="1044" mass="114192">MIPINLASKDKVISLCSMLIMALATTGMVHAKPEINPLSRTVVQNQVNGTVFTEEGIPLAGANIVEKGTTNGALTDFDGNFTLSVPDNATLIISYLGFTTQEIAVNGQTNLSITLSEDATGLDEVVVTAYGTTNKRSFTGSATKVATETLSRTAAASFETSLQGSVTGVNVYTTGQPGGSSSVQIRGVGSINGLTQPLYVLDGVIINTDNNSRIGGNGAVNNLNPLSTMNTSDIESITVLKDAAAASLYGSRAANGVVVITTKKGKKGETELTLSSEFGLTRNLTKEETISNQQFKDLWEEGQLHQYIQNNENGEFSRVYNDGTLYNQYLAMAQADYTAVYGNELRNSDWLDAIYQTGSIQKYNLSARGGNEKTKFYISGDVLDQEGTIIRSGYKRYSGRLNLENKAKDWLTIGANLSVAKSERNTGQYDGSYAGGLNPLYMARVLPQAAAIYDPNGYEGIADLPNDIEKNANPIGVIQVGEYDNNEVRVRGDVFAEFFIYDGLNFKTTFGIDHQSNEESLYDNKEFGAGGGVWNGVLYVAQGDVFQYTTSNLLTYNKQFGKHGVGALLGVEQQESKMKSIRNAGYDVLDSDLLSSSSLGSLWSWSGYSENYSLLSYFSRFNYDFDQKYFLSASYRRDGSSRFGKDSRWGGFWSVSGGWILTEEEFLQNDVINYLKLRGSYGTNGNLPPDFYAHLAFFNSDGLGYGGSSGLTYGQLANPELSWEQSKNFNVGVDAVVWNKLNLTVEYFSKQTEDLLLNIPVSSTTGFSNQLQNFGEMKNTGWEVSLGLNAIAQEDFSWNTRLNLTMLSNEITKLKGDLTPSYNATNGQDPTIIKVGESLNSFYLRDYAGVNPENGLAQYYVLENGQRTGAITTNAEEAGFGVFGKALQDVQGGFYNQLTYRNLSLDFLFTFGIGGEAYDRTAFKRDDDGFAPQFTNTTAQLNPWNPNNTNATVPIRINGNPTFSNDVSTRHLYNGDYLKLRNVKLSYGLPNYGLLQGGSVYVQGDNLLLFTELNDYDPEAISNGVNFFQTPTATSVVLGVQLKF</sequence>
<dbReference type="InterPro" id="IPR039426">
    <property type="entry name" value="TonB-dep_rcpt-like"/>
</dbReference>
<feature type="signal peptide" evidence="9">
    <location>
        <begin position="1"/>
        <end position="31"/>
    </location>
</feature>
<keyword evidence="7 8" id="KW-0998">Cell outer membrane</keyword>
<dbReference type="SUPFAM" id="SSF49464">
    <property type="entry name" value="Carboxypeptidase regulatory domain-like"/>
    <property type="match status" value="1"/>
</dbReference>
<keyword evidence="6 8" id="KW-0472">Membrane</keyword>
<dbReference type="Gene3D" id="2.60.40.1120">
    <property type="entry name" value="Carboxypeptidase-like, regulatory domain"/>
    <property type="match status" value="1"/>
</dbReference>
<evidence type="ECO:0000256" key="8">
    <source>
        <dbReference type="PROSITE-ProRule" id="PRU01360"/>
    </source>
</evidence>
<dbReference type="PROSITE" id="PS52016">
    <property type="entry name" value="TONB_DEPENDENT_REC_3"/>
    <property type="match status" value="1"/>
</dbReference>
<dbReference type="SUPFAM" id="SSF56935">
    <property type="entry name" value="Porins"/>
    <property type="match status" value="1"/>
</dbReference>
<evidence type="ECO:0000313" key="12">
    <source>
        <dbReference type="Proteomes" id="UP001595814"/>
    </source>
</evidence>
<proteinExistence type="inferred from homology"/>
<evidence type="ECO:0000256" key="5">
    <source>
        <dbReference type="ARBA" id="ARBA00022729"/>
    </source>
</evidence>
<keyword evidence="2 8" id="KW-0813">Transport</keyword>
<dbReference type="InterPro" id="IPR023996">
    <property type="entry name" value="TonB-dep_OMP_SusC/RagA"/>
</dbReference>
<dbReference type="InterPro" id="IPR008969">
    <property type="entry name" value="CarboxyPept-like_regulatory"/>
</dbReference>
<evidence type="ECO:0000256" key="2">
    <source>
        <dbReference type="ARBA" id="ARBA00022448"/>
    </source>
</evidence>
<evidence type="ECO:0000256" key="6">
    <source>
        <dbReference type="ARBA" id="ARBA00023136"/>
    </source>
</evidence>
<evidence type="ECO:0000256" key="9">
    <source>
        <dbReference type="SAM" id="SignalP"/>
    </source>
</evidence>
<dbReference type="Pfam" id="PF07715">
    <property type="entry name" value="Plug"/>
    <property type="match status" value="1"/>
</dbReference>
<feature type="domain" description="TonB-dependent receptor plug" evidence="10">
    <location>
        <begin position="135"/>
        <end position="257"/>
    </location>
</feature>
<dbReference type="RefSeq" id="WP_192463188.1">
    <property type="nucleotide sequence ID" value="NZ_JACYFJ010000006.1"/>
</dbReference>
<reference evidence="12" key="1">
    <citation type="journal article" date="2019" name="Int. J. Syst. Evol. Microbiol.">
        <title>The Global Catalogue of Microorganisms (GCM) 10K type strain sequencing project: providing services to taxonomists for standard genome sequencing and annotation.</title>
        <authorList>
            <consortium name="The Broad Institute Genomics Platform"/>
            <consortium name="The Broad Institute Genome Sequencing Center for Infectious Disease"/>
            <person name="Wu L."/>
            <person name="Ma J."/>
        </authorList>
    </citation>
    <scope>NUCLEOTIDE SEQUENCE [LARGE SCALE GENOMIC DNA]</scope>
    <source>
        <strain evidence="12">CECT 7477</strain>
    </source>
</reference>
<evidence type="ECO:0000256" key="7">
    <source>
        <dbReference type="ARBA" id="ARBA00023237"/>
    </source>
</evidence>
<dbReference type="NCBIfam" id="TIGR04056">
    <property type="entry name" value="OMP_RagA_SusC"/>
    <property type="match status" value="1"/>
</dbReference>
<dbReference type="NCBIfam" id="TIGR04057">
    <property type="entry name" value="SusC_RagA_signa"/>
    <property type="match status" value="1"/>
</dbReference>
<dbReference type="InterPro" id="IPR037066">
    <property type="entry name" value="Plug_dom_sf"/>
</dbReference>
<feature type="chain" id="PRO_5045377224" evidence="9">
    <location>
        <begin position="32"/>
        <end position="1044"/>
    </location>
</feature>